<evidence type="ECO:0000313" key="1">
    <source>
        <dbReference type="EMBL" id="XBH08177.1"/>
    </source>
</evidence>
<proteinExistence type="predicted"/>
<protein>
    <recommendedName>
        <fullName evidence="2">DUF4412 domain-containing protein</fullName>
    </recommendedName>
</protein>
<dbReference type="RefSeq" id="WP_406701013.1">
    <property type="nucleotide sequence ID" value="NZ_CP155447.1"/>
</dbReference>
<name>A0AAU7CTE5_9BACT</name>
<organism evidence="1">
    <name type="scientific">Singulisphaera sp. Ch08</name>
    <dbReference type="NCBI Taxonomy" id="3120278"/>
    <lineage>
        <taxon>Bacteria</taxon>
        <taxon>Pseudomonadati</taxon>
        <taxon>Planctomycetota</taxon>
        <taxon>Planctomycetia</taxon>
        <taxon>Isosphaerales</taxon>
        <taxon>Isosphaeraceae</taxon>
        <taxon>Singulisphaera</taxon>
    </lineage>
</organism>
<evidence type="ECO:0008006" key="2">
    <source>
        <dbReference type="Google" id="ProtNLM"/>
    </source>
</evidence>
<dbReference type="AlphaFoldDB" id="A0AAU7CTE5"/>
<accession>A0AAU7CTE5</accession>
<dbReference type="EMBL" id="CP155447">
    <property type="protein sequence ID" value="XBH08177.1"/>
    <property type="molecule type" value="Genomic_DNA"/>
</dbReference>
<gene>
    <name evidence="1" type="ORF">V5E97_19695</name>
</gene>
<sequence length="310" mass="34600">MGYDKRVRTSGQTRRTRESVANDDVISWGLETMLMRSAIAIAAVLALGASGENEPATSRPGPIIPADYKLVIAVYGVAKEPISKTQLVVHKGRAFLFNPGPPLEVIIHDPSAERLEMVDLKRKIRSEITFKKLDEYTIKLHDAIAAASAKREALGGKGNQVMAAMSRDLIDPHFTNSYDAATHRLRMTNPSIEVEARGEPEVDEARWASIHSILVALTKMDAVRNPQEIPPFSKLEALHGLMVDHRLRPTELSFIYRLAGAPQKLRWTYQLEPSLTKRETEAIATVEAIHGLCRFARFSRYGPTERKKVQ</sequence>
<reference evidence="1" key="1">
    <citation type="submission" date="2024-05" db="EMBL/GenBank/DDBJ databases">
        <title>Planctomycetes of the genus Singulisphaera possess chitinolytic capabilities.</title>
        <authorList>
            <person name="Ivanova A."/>
        </authorList>
    </citation>
    <scope>NUCLEOTIDE SEQUENCE</scope>
    <source>
        <strain evidence="1">Ch08T</strain>
    </source>
</reference>